<gene>
    <name evidence="1" type="ORF">CPELLU_LOCUS14948</name>
</gene>
<sequence>MPVPKAQYKAAKYTNIFVAKCDNFKEQSLKWHLDTKDHQKTLKTQSVAQLNIVISFTKQFEIDKLPTHSITNLCSLIDQQLQNTQEFHISSNINVLKNPLALQAIELTRSDYSSYTNNHTRKDFIEVIGKVIEEKICHEIHKSSVWSLMINESNTVTKEKTLAIVSKHIVSNIPVNQFVGLIELKNCSTNGIIEELNKFFKVKNLPILTLGHFGSDGASVMLGCLNDIATQLKSQSLFLTEHHCILHCLALAYEDAAERIPYIYTYNKLLSLSNVVSNLHHILDSVVGALYLDSNTDK</sequence>
<dbReference type="PANTHER" id="PTHR46880">
    <property type="entry name" value="RAS-ASSOCIATING DOMAIN-CONTAINING PROTEIN"/>
    <property type="match status" value="1"/>
</dbReference>
<proteinExistence type="predicted"/>
<dbReference type="AlphaFoldDB" id="A0A9N9IZE7"/>
<organism evidence="1 2">
    <name type="scientific">Cetraspora pellucida</name>
    <dbReference type="NCBI Taxonomy" id="1433469"/>
    <lineage>
        <taxon>Eukaryota</taxon>
        <taxon>Fungi</taxon>
        <taxon>Fungi incertae sedis</taxon>
        <taxon>Mucoromycota</taxon>
        <taxon>Glomeromycotina</taxon>
        <taxon>Glomeromycetes</taxon>
        <taxon>Diversisporales</taxon>
        <taxon>Gigasporaceae</taxon>
        <taxon>Cetraspora</taxon>
    </lineage>
</organism>
<dbReference type="EMBL" id="CAJVQA010018601">
    <property type="protein sequence ID" value="CAG8754964.1"/>
    <property type="molecule type" value="Genomic_DNA"/>
</dbReference>
<reference evidence="1" key="1">
    <citation type="submission" date="2021-06" db="EMBL/GenBank/DDBJ databases">
        <authorList>
            <person name="Kallberg Y."/>
            <person name="Tangrot J."/>
            <person name="Rosling A."/>
        </authorList>
    </citation>
    <scope>NUCLEOTIDE SEQUENCE</scope>
    <source>
        <strain evidence="1">FL966</strain>
    </source>
</reference>
<dbReference type="Proteomes" id="UP000789759">
    <property type="component" value="Unassembled WGS sequence"/>
</dbReference>
<accession>A0A9N9IZE7</accession>
<dbReference type="OrthoDB" id="2315120at2759"/>
<feature type="non-terminal residue" evidence="1">
    <location>
        <position position="298"/>
    </location>
</feature>
<name>A0A9N9IZE7_9GLOM</name>
<evidence type="ECO:0000313" key="1">
    <source>
        <dbReference type="EMBL" id="CAG8754964.1"/>
    </source>
</evidence>
<dbReference type="PANTHER" id="PTHR46880:SF5">
    <property type="entry name" value="DUF4371 DOMAIN-CONTAINING PROTEIN"/>
    <property type="match status" value="1"/>
</dbReference>
<comment type="caution">
    <text evidence="1">The sequence shown here is derived from an EMBL/GenBank/DDBJ whole genome shotgun (WGS) entry which is preliminary data.</text>
</comment>
<protein>
    <submittedName>
        <fullName evidence="1">16829_t:CDS:1</fullName>
    </submittedName>
</protein>
<keyword evidence="2" id="KW-1185">Reference proteome</keyword>
<evidence type="ECO:0000313" key="2">
    <source>
        <dbReference type="Proteomes" id="UP000789759"/>
    </source>
</evidence>